<evidence type="ECO:0000313" key="2">
    <source>
        <dbReference type="EMBL" id="CAL4118339.1"/>
    </source>
</evidence>
<accession>A0AAV2R6H8</accession>
<evidence type="ECO:0000313" key="3">
    <source>
        <dbReference type="Proteomes" id="UP001497623"/>
    </source>
</evidence>
<keyword evidence="3" id="KW-1185">Reference proteome</keyword>
<name>A0AAV2R6H8_MEGNR</name>
<gene>
    <name evidence="2" type="ORF">MNOR_LOCUS21425</name>
</gene>
<organism evidence="2 3">
    <name type="scientific">Meganyctiphanes norvegica</name>
    <name type="common">Northern krill</name>
    <name type="synonym">Thysanopoda norvegica</name>
    <dbReference type="NCBI Taxonomy" id="48144"/>
    <lineage>
        <taxon>Eukaryota</taxon>
        <taxon>Metazoa</taxon>
        <taxon>Ecdysozoa</taxon>
        <taxon>Arthropoda</taxon>
        <taxon>Crustacea</taxon>
        <taxon>Multicrustacea</taxon>
        <taxon>Malacostraca</taxon>
        <taxon>Eumalacostraca</taxon>
        <taxon>Eucarida</taxon>
        <taxon>Euphausiacea</taxon>
        <taxon>Euphausiidae</taxon>
        <taxon>Meganyctiphanes</taxon>
    </lineage>
</organism>
<dbReference type="AlphaFoldDB" id="A0AAV2R6H8"/>
<comment type="caution">
    <text evidence="2">The sequence shown here is derived from an EMBL/GenBank/DDBJ whole genome shotgun (WGS) entry which is preliminary data.</text>
</comment>
<sequence>MIIALRRVKHRILQVGGILNFPITRLLLESVKSSRSRYVQELKAKEVRSKGKWDNQEKSELLKVESEIKNLETGIEVAEKAIRDGSSRLERHLSKTPLDPVKDSSRQCFNSDGSSKKKET</sequence>
<dbReference type="Proteomes" id="UP001497623">
    <property type="component" value="Unassembled WGS sequence"/>
</dbReference>
<reference evidence="2 3" key="1">
    <citation type="submission" date="2024-05" db="EMBL/GenBank/DDBJ databases">
        <authorList>
            <person name="Wallberg A."/>
        </authorList>
    </citation>
    <scope>NUCLEOTIDE SEQUENCE [LARGE SCALE GENOMIC DNA]</scope>
</reference>
<feature type="region of interest" description="Disordered" evidence="1">
    <location>
        <begin position="86"/>
        <end position="120"/>
    </location>
</feature>
<protein>
    <submittedName>
        <fullName evidence="2">Uncharacterized protein</fullName>
    </submittedName>
</protein>
<proteinExistence type="predicted"/>
<evidence type="ECO:0000256" key="1">
    <source>
        <dbReference type="SAM" id="MobiDB-lite"/>
    </source>
</evidence>
<dbReference type="EMBL" id="CAXKWB010017230">
    <property type="protein sequence ID" value="CAL4118339.1"/>
    <property type="molecule type" value="Genomic_DNA"/>
</dbReference>